<dbReference type="RefSeq" id="YP_009449049.1">
    <property type="nucleotide sequence ID" value="NC_036594.1"/>
</dbReference>
<sequence>MSEDTLLSDIQNLPNEVKCNILSNFTTEEELWNIIEENDAKILNLLSYCIRKIVANPNSMDTCRLLSMLPNVTEVEGIINIQTIEEIYMVLKHPSLIRAIFNFKFEDDNINMIYQFINKYSKDDLLDISFMFYLPSSKGNEEYSYLYISGDTLFLQYYGNNIYDVYIRNILDHLLSMDIYNDVYLWINWEVLSNTTSIYYLNKIPNPINVIMNIDVLTPVDLYEAYNGTRVLPYLDRINVITNIYEHIDDTIFLTSDIKFNAKEFIAPFYPSIIPNVNLYFNNLEVMGIGLNVQERYKNMEIEEPQIQYINEIIDKIPNNIKITYIFTSSDRLLLNNIPFAKNVIFKRPNVISLSLNDVYNQF</sequence>
<dbReference type="EMBL" id="LT906555">
    <property type="protein sequence ID" value="SNW62747.1"/>
    <property type="molecule type" value="Genomic_DNA"/>
</dbReference>
<dbReference type="GeneID" id="35382676"/>
<proteinExistence type="predicted"/>
<organism evidence="1">
    <name type="scientific">Orpheovirus IHUMI-LCC2</name>
    <dbReference type="NCBI Taxonomy" id="2023057"/>
    <lineage>
        <taxon>Viruses</taxon>
        <taxon>Varidnaviria</taxon>
        <taxon>Bamfordvirae</taxon>
        <taxon>Nucleocytoviricota</taxon>
        <taxon>Megaviricetes</taxon>
        <taxon>Pimascovirales</taxon>
        <taxon>Ocovirineae</taxon>
        <taxon>Orpheoviridae</taxon>
        <taxon>Alphaorpheovirus</taxon>
        <taxon>Alphaorpheovirus massiliense</taxon>
    </lineage>
</organism>
<keyword evidence="2" id="KW-1185">Reference proteome</keyword>
<protein>
    <submittedName>
        <fullName evidence="1">Uncharacterized protein</fullName>
    </submittedName>
</protein>
<gene>
    <name evidence="1" type="ORF">ORPV_843</name>
</gene>
<accession>A0A2I2L5E7</accession>
<evidence type="ECO:0000313" key="1">
    <source>
        <dbReference type="EMBL" id="SNW62747.1"/>
    </source>
</evidence>
<name>A0A2I2L5E7_9VIRU</name>
<evidence type="ECO:0000313" key="2">
    <source>
        <dbReference type="Proteomes" id="UP000236316"/>
    </source>
</evidence>
<reference evidence="1" key="1">
    <citation type="submission" date="2017-08" db="EMBL/GenBank/DDBJ databases">
        <authorList>
            <consortium name="Urmite Genomes"/>
        </authorList>
    </citation>
    <scope>NUCLEOTIDE SEQUENCE [LARGE SCALE GENOMIC DNA]</scope>
    <source>
        <strain evidence="1">IHUMI-LCC2</strain>
    </source>
</reference>
<dbReference type="Proteomes" id="UP000236316">
    <property type="component" value="Segment"/>
</dbReference>
<dbReference type="KEGG" id="vg:35382676"/>